<evidence type="ECO:0000256" key="2">
    <source>
        <dbReference type="ARBA" id="ARBA00010973"/>
    </source>
</evidence>
<dbReference type="EMBL" id="LYTK01000001">
    <property type="protein sequence ID" value="OBQ71647.1"/>
    <property type="molecule type" value="Genomic_DNA"/>
</dbReference>
<dbReference type="SUPFAM" id="SSF88713">
    <property type="entry name" value="Glycoside hydrolase/deacetylase"/>
    <property type="match status" value="1"/>
</dbReference>
<dbReference type="PANTHER" id="PTHR47561:SF1">
    <property type="entry name" value="POLYSACCHARIDE DEACETYLASE FAMILY PROTEIN (AFU_ORTHOLOGUE AFUA_6G05030)"/>
    <property type="match status" value="1"/>
</dbReference>
<evidence type="ECO:0000259" key="5">
    <source>
        <dbReference type="PROSITE" id="PS51677"/>
    </source>
</evidence>
<evidence type="ECO:0000256" key="3">
    <source>
        <dbReference type="ARBA" id="ARBA00020071"/>
    </source>
</evidence>
<feature type="domain" description="NodB homology" evidence="5">
    <location>
        <begin position="7"/>
        <end position="269"/>
    </location>
</feature>
<dbReference type="Gene3D" id="3.20.20.370">
    <property type="entry name" value="Glycoside hydrolase/deacetylase"/>
    <property type="match status" value="1"/>
</dbReference>
<evidence type="ECO:0000256" key="4">
    <source>
        <dbReference type="ARBA" id="ARBA00032976"/>
    </source>
</evidence>
<evidence type="ECO:0000313" key="6">
    <source>
        <dbReference type="EMBL" id="OBQ71647.1"/>
    </source>
</evidence>
<name>A0AA91F7N8_RHILI</name>
<evidence type="ECO:0000313" key="7">
    <source>
        <dbReference type="Proteomes" id="UP000093737"/>
    </source>
</evidence>
<comment type="similarity">
    <text evidence="2">Belongs to the polysaccharide deacetylase family.</text>
</comment>
<reference evidence="6 7" key="1">
    <citation type="submission" date="2016-05" db="EMBL/GenBank/DDBJ databases">
        <authorList>
            <person name="Ramsay J.P."/>
        </authorList>
    </citation>
    <scope>NUCLEOTIDE SEQUENCE [LARGE SCALE GENOMIC DNA]</scope>
    <source>
        <strain evidence="6 7">NZP2042</strain>
    </source>
</reference>
<dbReference type="GO" id="GO:0016810">
    <property type="term" value="F:hydrolase activity, acting on carbon-nitrogen (but not peptide) bonds"/>
    <property type="evidence" value="ECO:0007669"/>
    <property type="project" value="InterPro"/>
</dbReference>
<dbReference type="Proteomes" id="UP000093737">
    <property type="component" value="Unassembled WGS sequence"/>
</dbReference>
<gene>
    <name evidence="6" type="ORF">A8145_01905</name>
</gene>
<dbReference type="GO" id="GO:0005975">
    <property type="term" value="P:carbohydrate metabolic process"/>
    <property type="evidence" value="ECO:0007669"/>
    <property type="project" value="InterPro"/>
</dbReference>
<accession>A0AA91F7N8</accession>
<dbReference type="InterPro" id="IPR011330">
    <property type="entry name" value="Glyco_hydro/deAcase_b/a-brl"/>
</dbReference>
<evidence type="ECO:0000256" key="1">
    <source>
        <dbReference type="ARBA" id="ARBA00003236"/>
    </source>
</evidence>
<dbReference type="CDD" id="cd10938">
    <property type="entry name" value="CE4_HpPgdA_like"/>
    <property type="match status" value="1"/>
</dbReference>
<dbReference type="PROSITE" id="PS51677">
    <property type="entry name" value="NODB"/>
    <property type="match status" value="1"/>
</dbReference>
<dbReference type="InterPro" id="IPR037950">
    <property type="entry name" value="PgdA-like"/>
</dbReference>
<dbReference type="PANTHER" id="PTHR47561">
    <property type="entry name" value="POLYSACCHARIDE DEACETYLASE FAMILY PROTEIN (AFU_ORTHOLOGUE AFUA_6G05030)"/>
    <property type="match status" value="1"/>
</dbReference>
<comment type="function">
    <text evidence="1">Is involved in generating a small heat-stable compound (Nod), an acylated oligomer of N-acetylglucosamine, that stimulates mitosis in various plant protoplasts.</text>
</comment>
<sequence length="295" mass="33202">MTSTTAVQVALTFDFDGYSTWIGSHRATSPSMLSRGEFDPIGARRILDVLEQAGIPATFFVPGHSALAFPPVVRAFRDGGHEIGHHGWVHENPVLLTREQERTVLLRGLEALDKVAGVRPSGYRSPAWDNSPSTVELLLEFGFEYESSMMGNDHEPYWCRIGDAWSTTEEFRFGLPVDLVEMPVAWHLDDFPQFEFLATDKGYLPGGRAPSTALEIWKAEFDFLYQRIGSGVMVVTMHPQIMGRGHRLLMLEEFIRHVASHERAGFTTCQDYVRHWRKGRSPSLPADAGDNRLAR</sequence>
<protein>
    <recommendedName>
        <fullName evidence="3">Chitooligosaccharide deacetylase</fullName>
    </recommendedName>
    <alternativeName>
        <fullName evidence="4">Nodulation protein B</fullName>
    </alternativeName>
</protein>
<comment type="caution">
    <text evidence="6">The sequence shown here is derived from an EMBL/GenBank/DDBJ whole genome shotgun (WGS) entry which is preliminary data.</text>
</comment>
<dbReference type="InterPro" id="IPR002509">
    <property type="entry name" value="NODB_dom"/>
</dbReference>
<dbReference type="AlphaFoldDB" id="A0AA91F7N8"/>
<organism evidence="6 7">
    <name type="scientific">Rhizobium loti</name>
    <name type="common">Mesorhizobium loti</name>
    <dbReference type="NCBI Taxonomy" id="381"/>
    <lineage>
        <taxon>Bacteria</taxon>
        <taxon>Pseudomonadati</taxon>
        <taxon>Pseudomonadota</taxon>
        <taxon>Alphaproteobacteria</taxon>
        <taxon>Hyphomicrobiales</taxon>
        <taxon>Phyllobacteriaceae</taxon>
        <taxon>Mesorhizobium</taxon>
    </lineage>
</organism>
<proteinExistence type="inferred from homology"/>
<dbReference type="Pfam" id="PF01522">
    <property type="entry name" value="Polysacc_deac_1"/>
    <property type="match status" value="1"/>
</dbReference>
<dbReference type="RefSeq" id="WP_056564434.1">
    <property type="nucleotide sequence ID" value="NZ_CP033334.1"/>
</dbReference>